<dbReference type="EC" id="2.7.11.1" evidence="3"/>
<dbReference type="GO" id="GO:0000077">
    <property type="term" value="P:DNA damage checkpoint signaling"/>
    <property type="evidence" value="ECO:0007669"/>
    <property type="project" value="TreeGrafter"/>
</dbReference>
<accession>A0A3P7FI82</accession>
<name>A0A3P7FI82_WUCBA</name>
<keyword evidence="6" id="KW-0547">Nucleotide-binding</keyword>
<dbReference type="GO" id="GO:0006281">
    <property type="term" value="P:DNA repair"/>
    <property type="evidence" value="ECO:0007669"/>
    <property type="project" value="UniProtKB-KW"/>
</dbReference>
<keyword evidence="10" id="KW-0234">DNA repair</keyword>
<dbReference type="Pfam" id="PF25030">
    <property type="entry name" value="M-HEAT_ATR"/>
    <property type="match status" value="1"/>
</dbReference>
<dbReference type="PANTHER" id="PTHR11139:SF69">
    <property type="entry name" value="SERINE_THREONINE-PROTEIN KINASE ATR"/>
    <property type="match status" value="1"/>
</dbReference>
<evidence type="ECO:0000256" key="2">
    <source>
        <dbReference type="ARBA" id="ARBA00010769"/>
    </source>
</evidence>
<dbReference type="Pfam" id="PF23593">
    <property type="entry name" value="HEAT_ATR"/>
    <property type="match status" value="1"/>
</dbReference>
<keyword evidence="4" id="KW-0723">Serine/threonine-protein kinase</keyword>
<evidence type="ECO:0000256" key="7">
    <source>
        <dbReference type="ARBA" id="ARBA00022763"/>
    </source>
</evidence>
<evidence type="ECO:0000256" key="6">
    <source>
        <dbReference type="ARBA" id="ARBA00022741"/>
    </source>
</evidence>
<evidence type="ECO:0000313" key="14">
    <source>
        <dbReference type="EMBL" id="VDM10232.1"/>
    </source>
</evidence>
<evidence type="ECO:0000256" key="10">
    <source>
        <dbReference type="ARBA" id="ARBA00023204"/>
    </source>
</evidence>
<dbReference type="Gene3D" id="3.30.1010.10">
    <property type="entry name" value="Phosphatidylinositol 3-kinase Catalytic Subunit, Chain A, domain 4"/>
    <property type="match status" value="1"/>
</dbReference>
<dbReference type="GO" id="GO:0004674">
    <property type="term" value="F:protein serine/threonine kinase activity"/>
    <property type="evidence" value="ECO:0007669"/>
    <property type="project" value="UniProtKB-KW"/>
</dbReference>
<comment type="subcellular location">
    <subcellularLocation>
        <location evidence="1">Nucleus</location>
    </subcellularLocation>
</comment>
<evidence type="ECO:0000256" key="9">
    <source>
        <dbReference type="ARBA" id="ARBA00022840"/>
    </source>
</evidence>
<dbReference type="GO" id="GO:0000723">
    <property type="term" value="P:telomere maintenance"/>
    <property type="evidence" value="ECO:0007669"/>
    <property type="project" value="TreeGrafter"/>
</dbReference>
<dbReference type="OrthoDB" id="381190at2759"/>
<dbReference type="InterPro" id="IPR003151">
    <property type="entry name" value="PIK-rel_kinase_FAT"/>
</dbReference>
<evidence type="ECO:0000256" key="4">
    <source>
        <dbReference type="ARBA" id="ARBA00022527"/>
    </source>
</evidence>
<evidence type="ECO:0000313" key="15">
    <source>
        <dbReference type="Proteomes" id="UP000270924"/>
    </source>
</evidence>
<dbReference type="Proteomes" id="UP000270924">
    <property type="component" value="Unassembled WGS sequence"/>
</dbReference>
<dbReference type="SUPFAM" id="SSF48371">
    <property type="entry name" value="ARM repeat"/>
    <property type="match status" value="1"/>
</dbReference>
<dbReference type="PANTHER" id="PTHR11139">
    <property type="entry name" value="ATAXIA TELANGIECTASIA MUTATED ATM -RELATED"/>
    <property type="match status" value="1"/>
</dbReference>
<gene>
    <name evidence="14" type="ORF">WBA_LOCUS3618</name>
</gene>
<dbReference type="InterPro" id="IPR056802">
    <property type="entry name" value="ATR-like_M-HEAT"/>
</dbReference>
<dbReference type="InterPro" id="IPR011009">
    <property type="entry name" value="Kinase-like_dom_sf"/>
</dbReference>
<keyword evidence="7" id="KW-0227">DNA damage</keyword>
<keyword evidence="5" id="KW-0808">Transferase</keyword>
<keyword evidence="9" id="KW-0067">ATP-binding</keyword>
<dbReference type="OMA" id="DEQKYER"/>
<dbReference type="InterPro" id="IPR016024">
    <property type="entry name" value="ARM-type_fold"/>
</dbReference>
<feature type="domain" description="PI3K/PI4K catalytic" evidence="12">
    <location>
        <begin position="1132"/>
        <end position="1218"/>
    </location>
</feature>
<dbReference type="InterPro" id="IPR057564">
    <property type="entry name" value="HEAT_ATR"/>
</dbReference>
<dbReference type="InterPro" id="IPR000403">
    <property type="entry name" value="PI3/4_kinase_cat_dom"/>
</dbReference>
<dbReference type="PROSITE" id="PS51189">
    <property type="entry name" value="FAT"/>
    <property type="match status" value="1"/>
</dbReference>
<dbReference type="Pfam" id="PF02259">
    <property type="entry name" value="FAT"/>
    <property type="match status" value="1"/>
</dbReference>
<proteinExistence type="inferred from homology"/>
<dbReference type="InterPro" id="IPR050517">
    <property type="entry name" value="DDR_Repair_Kinase"/>
</dbReference>
<dbReference type="AlphaFoldDB" id="A0A3P7FI82"/>
<keyword evidence="15" id="KW-1185">Reference proteome</keyword>
<feature type="domain" description="FAT" evidence="13">
    <location>
        <begin position="405"/>
        <end position="987"/>
    </location>
</feature>
<evidence type="ECO:0000259" key="12">
    <source>
        <dbReference type="PROSITE" id="PS50290"/>
    </source>
</evidence>
<dbReference type="GO" id="GO:0005694">
    <property type="term" value="C:chromosome"/>
    <property type="evidence" value="ECO:0007669"/>
    <property type="project" value="TreeGrafter"/>
</dbReference>
<evidence type="ECO:0000259" key="13">
    <source>
        <dbReference type="PROSITE" id="PS51189"/>
    </source>
</evidence>
<organism evidence="14 15">
    <name type="scientific">Wuchereria bancrofti</name>
    <dbReference type="NCBI Taxonomy" id="6293"/>
    <lineage>
        <taxon>Eukaryota</taxon>
        <taxon>Metazoa</taxon>
        <taxon>Ecdysozoa</taxon>
        <taxon>Nematoda</taxon>
        <taxon>Chromadorea</taxon>
        <taxon>Rhabditida</taxon>
        <taxon>Spirurina</taxon>
        <taxon>Spiruromorpha</taxon>
        <taxon>Filarioidea</taxon>
        <taxon>Onchocercidae</taxon>
        <taxon>Wuchereria</taxon>
    </lineage>
</organism>
<sequence>MVLVKLLPQTLVSIIPLLRFEQARELLRYIFEERQLHFAANGDFERIALVFWNNPKISINEYLSPKLGNSPPELVFHACASLLKESYEEVGEVILHKLLSLLNEYRELADSCFDNIAAELVPSLLQIIRKSSLSECRYLASLALGCLGAVDPGRIGLSLACSTNTNVDQHNARFVFVDSGEQFYIELLERAAVAFSGILDASMQVECSYSIQTVLRELFGRHGSESSNLWDMLSDQCRSSLSMLRKSSFILHKPLQHLPTKRPIIECEQVKDFRSWLNLWYKITAAKIRHEKLKIFFGALEGLVNADIVFAGFILPQLILQSIIEHNLTCMNEVSVEITAVLQKSIIDSGWPRSAAHLIFAVIDCLEQFTYHRRSQKIPADMVLQRTLEILSNVTTQTASDGNCLIVAAAGVCHCTTRALKWCEQYAIGCDAYGQTLFKPDQFSFLEKIYFDLGDMDGVAGAFETIRSCAEPTINDRILSLEADGNYWDALPLYRKSTNVEPSYTKCLLRLNEPRLALSGITDLLKRSESVEFQEKLRSCQLEAMWQLQLWDDLTDLLYKKPKTTTCGATYATIICTLRNQQFNLMDDYLVNARMRLADALTAMTIEDSDTYTQAYKTITQLHILSEIEDAKSSLKLENGEILAVEDLAKVLNVWQKRAAKAIQSASVLEPILNARRSLLSLLEGDIGRGSICDLFLQSCRLARHDGHLQVAWSYLIQAKDLNINQFEVEMEEARYLFQKGSQVQAIQILSNLLKRHFSDEMQQLKNISCEGRDVCCSEEEYSGELRRGNEDFVKAQLLFAEYSLRAGAGSYGDFYKTYFSLPLIAEPSEDLFYRVAIFFDKYLYSKNENAEANNVTMILKAYRRVLKHGKRYLFHVMPRMLSIWLDYTQKMAENGSTQLSSKVHARGLPLKCLSNEDKCVREMNGVIYDGFKCIDHYMFYTAFAQLISRITHPNEDVFQTLKMILSTLMVEYPHQCLWQSIAVFRCDADNQPLRFTRCRAVYDLAKRTDETGQLKNLIPQYEYVAAAFIRVAEDNCPIGTQSPFSQRYTYLSEYFRSGKMSPTIWTTERAQGKETKEPVRPSIVVPLHKMIEQVIPTNLNTLSQLPDVNLEQTVSSASSNIKFSTTYIHSIDEEFTVMKSLVRPKKITIVGSDGKKYPLMCKAKDELRKDARLMDFNRMVNALLHQNADARRRQLHVRTYNVIPLQVISFYYYITSD</sequence>
<dbReference type="PROSITE" id="PS50290">
    <property type="entry name" value="PI3_4_KINASE_3"/>
    <property type="match status" value="1"/>
</dbReference>
<reference evidence="14 15" key="1">
    <citation type="submission" date="2018-11" db="EMBL/GenBank/DDBJ databases">
        <authorList>
            <consortium name="Pathogen Informatics"/>
        </authorList>
    </citation>
    <scope>NUCLEOTIDE SEQUENCE [LARGE SCALE GENOMIC DNA]</scope>
</reference>
<evidence type="ECO:0000256" key="5">
    <source>
        <dbReference type="ARBA" id="ARBA00022679"/>
    </source>
</evidence>
<evidence type="ECO:0000256" key="11">
    <source>
        <dbReference type="ARBA" id="ARBA00023242"/>
    </source>
</evidence>
<protein>
    <recommendedName>
        <fullName evidence="3">non-specific serine/threonine protein kinase</fullName>
        <ecNumber evidence="3">2.7.11.1</ecNumber>
    </recommendedName>
</protein>
<evidence type="ECO:0000256" key="1">
    <source>
        <dbReference type="ARBA" id="ARBA00004123"/>
    </source>
</evidence>
<evidence type="ECO:0000256" key="8">
    <source>
        <dbReference type="ARBA" id="ARBA00022777"/>
    </source>
</evidence>
<dbReference type="SUPFAM" id="SSF56112">
    <property type="entry name" value="Protein kinase-like (PK-like)"/>
    <property type="match status" value="1"/>
</dbReference>
<evidence type="ECO:0000256" key="3">
    <source>
        <dbReference type="ARBA" id="ARBA00012513"/>
    </source>
</evidence>
<keyword evidence="8" id="KW-0418">Kinase</keyword>
<dbReference type="InterPro" id="IPR014009">
    <property type="entry name" value="PIK_FAT"/>
</dbReference>
<dbReference type="GO" id="GO:0005634">
    <property type="term" value="C:nucleus"/>
    <property type="evidence" value="ECO:0007669"/>
    <property type="project" value="UniProtKB-SubCell"/>
</dbReference>
<keyword evidence="11" id="KW-0539">Nucleus</keyword>
<dbReference type="EMBL" id="UYWW01001267">
    <property type="protein sequence ID" value="VDM10232.1"/>
    <property type="molecule type" value="Genomic_DNA"/>
</dbReference>
<dbReference type="InParanoid" id="A0A3P7FI82"/>
<dbReference type="GO" id="GO:0005524">
    <property type="term" value="F:ATP binding"/>
    <property type="evidence" value="ECO:0007669"/>
    <property type="project" value="UniProtKB-KW"/>
</dbReference>
<comment type="similarity">
    <text evidence="2">Belongs to the PI3/PI4-kinase family. ATM subfamily.</text>
</comment>